<keyword evidence="3" id="KW-1185">Reference proteome</keyword>
<dbReference type="STRING" id="1391654.AKJ09_00743"/>
<evidence type="ECO:0000313" key="2">
    <source>
        <dbReference type="EMBL" id="AKU94079.1"/>
    </source>
</evidence>
<accession>A0A0K1PLU1</accession>
<feature type="transmembrane region" description="Helical" evidence="1">
    <location>
        <begin position="21"/>
        <end position="42"/>
    </location>
</feature>
<dbReference type="AlphaFoldDB" id="A0A0K1PLU1"/>
<organism evidence="2 3">
    <name type="scientific">Labilithrix luteola</name>
    <dbReference type="NCBI Taxonomy" id="1391654"/>
    <lineage>
        <taxon>Bacteria</taxon>
        <taxon>Pseudomonadati</taxon>
        <taxon>Myxococcota</taxon>
        <taxon>Polyangia</taxon>
        <taxon>Polyangiales</taxon>
        <taxon>Labilitrichaceae</taxon>
        <taxon>Labilithrix</taxon>
    </lineage>
</organism>
<keyword evidence="1" id="KW-1133">Transmembrane helix</keyword>
<keyword evidence="1" id="KW-0812">Transmembrane</keyword>
<dbReference type="KEGG" id="llu:AKJ09_00743"/>
<evidence type="ECO:0000313" key="3">
    <source>
        <dbReference type="Proteomes" id="UP000064967"/>
    </source>
</evidence>
<sequence length="166" mass="17194">MKDRQVSARLRLRRRRELGAALVEAVVVIPTFVVLLGGMLFLHSVVVHKQQTMRESRRMAWTSAMAGCGGGSMGGPTLNNNMSGAPGSDASLSDQMGRAESEVSGFAAVSVLGGPAAGGGVGFYQRVDAKTTVLCNNVTRAGDVGGVFDFLFGAGGGIGTLIDDFK</sequence>
<dbReference type="Proteomes" id="UP000064967">
    <property type="component" value="Chromosome"/>
</dbReference>
<name>A0A0K1PLU1_9BACT</name>
<protein>
    <submittedName>
        <fullName evidence="2">Uncharacterized protein</fullName>
    </submittedName>
</protein>
<evidence type="ECO:0000256" key="1">
    <source>
        <dbReference type="SAM" id="Phobius"/>
    </source>
</evidence>
<reference evidence="2 3" key="1">
    <citation type="submission" date="2015-08" db="EMBL/GenBank/DDBJ databases">
        <authorList>
            <person name="Babu N.S."/>
            <person name="Beckwith C.J."/>
            <person name="Beseler K.G."/>
            <person name="Brison A."/>
            <person name="Carone J.V."/>
            <person name="Caskin T.P."/>
            <person name="Diamond M."/>
            <person name="Durham M.E."/>
            <person name="Foxe J.M."/>
            <person name="Go M."/>
            <person name="Henderson B.A."/>
            <person name="Jones I.B."/>
            <person name="McGettigan J.A."/>
            <person name="Micheletti S.J."/>
            <person name="Nasrallah M.E."/>
            <person name="Ortiz D."/>
            <person name="Piller C.R."/>
            <person name="Privatt S.R."/>
            <person name="Schneider S.L."/>
            <person name="Sharp S."/>
            <person name="Smith T.C."/>
            <person name="Stanton J.D."/>
            <person name="Ullery H.E."/>
            <person name="Wilson R.J."/>
            <person name="Serrano M.G."/>
            <person name="Buck G."/>
            <person name="Lee V."/>
            <person name="Wang Y."/>
            <person name="Carvalho R."/>
            <person name="Voegtly L."/>
            <person name="Shi R."/>
            <person name="Duckworth R."/>
            <person name="Johnson A."/>
            <person name="Loviza R."/>
            <person name="Walstead R."/>
            <person name="Shah Z."/>
            <person name="Kiflezghi M."/>
            <person name="Wade K."/>
            <person name="Ball S.L."/>
            <person name="Bradley K.W."/>
            <person name="Asai D.J."/>
            <person name="Bowman C.A."/>
            <person name="Russell D.A."/>
            <person name="Pope W.H."/>
            <person name="Jacobs-Sera D."/>
            <person name="Hendrix R.W."/>
            <person name="Hatfull G.F."/>
        </authorList>
    </citation>
    <scope>NUCLEOTIDE SEQUENCE [LARGE SCALE GENOMIC DNA]</scope>
    <source>
        <strain evidence="2 3">DSM 27648</strain>
    </source>
</reference>
<proteinExistence type="predicted"/>
<gene>
    <name evidence="2" type="ORF">AKJ09_00743</name>
</gene>
<keyword evidence="1" id="KW-0472">Membrane</keyword>
<dbReference type="RefSeq" id="WP_146645736.1">
    <property type="nucleotide sequence ID" value="NZ_CP012333.1"/>
</dbReference>
<dbReference type="EMBL" id="CP012333">
    <property type="protein sequence ID" value="AKU94079.1"/>
    <property type="molecule type" value="Genomic_DNA"/>
</dbReference>